<dbReference type="PANTHER" id="PTHR22808">
    <property type="entry name" value="NCL1 YEAST -RELATED NOL1/NOP2/FMU SUN DOMAIN-CONTAINING"/>
    <property type="match status" value="1"/>
</dbReference>
<dbReference type="GO" id="GO:0005634">
    <property type="term" value="C:nucleus"/>
    <property type="evidence" value="ECO:0007669"/>
    <property type="project" value="TreeGrafter"/>
</dbReference>
<evidence type="ECO:0000313" key="3">
    <source>
        <dbReference type="Proteomes" id="UP001162156"/>
    </source>
</evidence>
<dbReference type="EMBL" id="JANEYF010005206">
    <property type="protein sequence ID" value="KAJ8928913.1"/>
    <property type="molecule type" value="Genomic_DNA"/>
</dbReference>
<dbReference type="AlphaFoldDB" id="A0AAV8WQW1"/>
<feature type="region of interest" description="Disordered" evidence="1">
    <location>
        <begin position="1"/>
        <end position="38"/>
    </location>
</feature>
<dbReference type="GO" id="GO:0005737">
    <property type="term" value="C:cytoplasm"/>
    <property type="evidence" value="ECO:0007669"/>
    <property type="project" value="TreeGrafter"/>
</dbReference>
<gene>
    <name evidence="2" type="ORF">NQ314_018450</name>
</gene>
<dbReference type="InterPro" id="IPR023267">
    <property type="entry name" value="RCMT"/>
</dbReference>
<feature type="compositionally biased region" description="Basic and acidic residues" evidence="1">
    <location>
        <begin position="29"/>
        <end position="38"/>
    </location>
</feature>
<dbReference type="GO" id="GO:0030488">
    <property type="term" value="P:tRNA methylation"/>
    <property type="evidence" value="ECO:0007669"/>
    <property type="project" value="TreeGrafter"/>
</dbReference>
<dbReference type="GO" id="GO:0016428">
    <property type="term" value="F:tRNA (cytidine-5-)-methyltransferase activity"/>
    <property type="evidence" value="ECO:0007669"/>
    <property type="project" value="TreeGrafter"/>
</dbReference>
<comment type="caution">
    <text evidence="2">The sequence shown here is derived from an EMBL/GenBank/DDBJ whole genome shotgun (WGS) entry which is preliminary data.</text>
</comment>
<keyword evidence="3" id="KW-1185">Reference proteome</keyword>
<feature type="compositionally biased region" description="Basic residues" evidence="1">
    <location>
        <begin position="1"/>
        <end position="20"/>
    </location>
</feature>
<protein>
    <submittedName>
        <fullName evidence="2">Uncharacterized protein</fullName>
    </submittedName>
</protein>
<dbReference type="PANTHER" id="PTHR22808:SF1">
    <property type="entry name" value="RNA CYTOSINE-C(5)-METHYLTRANSFERASE NSUN2-RELATED"/>
    <property type="match status" value="1"/>
</dbReference>
<organism evidence="2 3">
    <name type="scientific">Rhamnusium bicolor</name>
    <dbReference type="NCBI Taxonomy" id="1586634"/>
    <lineage>
        <taxon>Eukaryota</taxon>
        <taxon>Metazoa</taxon>
        <taxon>Ecdysozoa</taxon>
        <taxon>Arthropoda</taxon>
        <taxon>Hexapoda</taxon>
        <taxon>Insecta</taxon>
        <taxon>Pterygota</taxon>
        <taxon>Neoptera</taxon>
        <taxon>Endopterygota</taxon>
        <taxon>Coleoptera</taxon>
        <taxon>Polyphaga</taxon>
        <taxon>Cucujiformia</taxon>
        <taxon>Chrysomeloidea</taxon>
        <taxon>Cerambycidae</taxon>
        <taxon>Lepturinae</taxon>
        <taxon>Rhagiini</taxon>
        <taxon>Rhamnusium</taxon>
    </lineage>
</organism>
<dbReference type="Proteomes" id="UP001162156">
    <property type="component" value="Unassembled WGS sequence"/>
</dbReference>
<name>A0AAV8WQW1_9CUCU</name>
<proteinExistence type="predicted"/>
<sequence>MGRRKAGFRKNHHFSHKNRGTNKQQTKQNKTDSRKPYSDIIRENDNFVKYYQIQNVCKKEEFEEFITSLKTDLPSTFRITGSKGVANKMLEIVQEQLIKDCIDQTDPSEKPPNIFPLPW</sequence>
<evidence type="ECO:0000313" key="2">
    <source>
        <dbReference type="EMBL" id="KAJ8928913.1"/>
    </source>
</evidence>
<dbReference type="GO" id="GO:0000049">
    <property type="term" value="F:tRNA binding"/>
    <property type="evidence" value="ECO:0007669"/>
    <property type="project" value="TreeGrafter"/>
</dbReference>
<reference evidence="2" key="1">
    <citation type="journal article" date="2023" name="Insect Mol. Biol.">
        <title>Genome sequencing provides insights into the evolution of gene families encoding plant cell wall-degrading enzymes in longhorned beetles.</title>
        <authorList>
            <person name="Shin N.R."/>
            <person name="Okamura Y."/>
            <person name="Kirsch R."/>
            <person name="Pauchet Y."/>
        </authorList>
    </citation>
    <scope>NUCLEOTIDE SEQUENCE</scope>
    <source>
        <strain evidence="2">RBIC_L_NR</strain>
    </source>
</reference>
<accession>A0AAV8WQW1</accession>
<evidence type="ECO:0000256" key="1">
    <source>
        <dbReference type="SAM" id="MobiDB-lite"/>
    </source>
</evidence>